<comment type="similarity">
    <text evidence="2">Belongs to the NADH dehydrogenase family.</text>
</comment>
<dbReference type="STRING" id="1186196.SAMN04489841_2076"/>
<dbReference type="AlphaFoldDB" id="A0A1H9H334"/>
<dbReference type="PANTHER" id="PTHR42913">
    <property type="entry name" value="APOPTOSIS-INDUCING FACTOR 1"/>
    <property type="match status" value="1"/>
</dbReference>
<dbReference type="Proteomes" id="UP000199114">
    <property type="component" value="Unassembled WGS sequence"/>
</dbReference>
<evidence type="ECO:0000256" key="5">
    <source>
        <dbReference type="ARBA" id="ARBA00023002"/>
    </source>
</evidence>
<keyword evidence="8" id="KW-1185">Reference proteome</keyword>
<keyword evidence="4" id="KW-0274">FAD</keyword>
<keyword evidence="5" id="KW-0560">Oxidoreductase</keyword>
<dbReference type="Gene3D" id="3.50.50.100">
    <property type="match status" value="1"/>
</dbReference>
<gene>
    <name evidence="7" type="ORF">SAMN04489841_2076</name>
</gene>
<dbReference type="SUPFAM" id="SSF51905">
    <property type="entry name" value="FAD/NAD(P)-binding domain"/>
    <property type="match status" value="2"/>
</dbReference>
<dbReference type="EMBL" id="FOFD01000002">
    <property type="protein sequence ID" value="SEQ56667.1"/>
    <property type="molecule type" value="Genomic_DNA"/>
</dbReference>
<dbReference type="RefSeq" id="WP_090617137.1">
    <property type="nucleotide sequence ID" value="NZ_FOFD01000002.1"/>
</dbReference>
<comment type="cofactor">
    <cofactor evidence="1">
        <name>FAD</name>
        <dbReference type="ChEBI" id="CHEBI:57692"/>
    </cofactor>
</comment>
<organism evidence="7 8">
    <name type="scientific">Natrinema salaciae</name>
    <dbReference type="NCBI Taxonomy" id="1186196"/>
    <lineage>
        <taxon>Archaea</taxon>
        <taxon>Methanobacteriati</taxon>
        <taxon>Methanobacteriota</taxon>
        <taxon>Stenosarchaea group</taxon>
        <taxon>Halobacteria</taxon>
        <taxon>Halobacteriales</taxon>
        <taxon>Natrialbaceae</taxon>
        <taxon>Natrinema</taxon>
    </lineage>
</organism>
<reference evidence="8" key="1">
    <citation type="submission" date="2016-10" db="EMBL/GenBank/DDBJ databases">
        <authorList>
            <person name="Varghese N."/>
            <person name="Submissions S."/>
        </authorList>
    </citation>
    <scope>NUCLEOTIDE SEQUENCE [LARGE SCALE GENOMIC DNA]</scope>
    <source>
        <strain evidence="8">DSM 25055</strain>
    </source>
</reference>
<dbReference type="InterPro" id="IPR036188">
    <property type="entry name" value="FAD/NAD-bd_sf"/>
</dbReference>
<dbReference type="InterPro" id="IPR051169">
    <property type="entry name" value="NADH-Q_oxidoreductase"/>
</dbReference>
<dbReference type="InterPro" id="IPR023753">
    <property type="entry name" value="FAD/NAD-binding_dom"/>
</dbReference>
<evidence type="ECO:0000313" key="7">
    <source>
        <dbReference type="EMBL" id="SEQ56667.1"/>
    </source>
</evidence>
<evidence type="ECO:0000259" key="6">
    <source>
        <dbReference type="Pfam" id="PF07992"/>
    </source>
</evidence>
<dbReference type="OrthoDB" id="38899at2157"/>
<evidence type="ECO:0000256" key="3">
    <source>
        <dbReference type="ARBA" id="ARBA00022630"/>
    </source>
</evidence>
<dbReference type="GO" id="GO:0019646">
    <property type="term" value="P:aerobic electron transport chain"/>
    <property type="evidence" value="ECO:0007669"/>
    <property type="project" value="TreeGrafter"/>
</dbReference>
<evidence type="ECO:0000256" key="2">
    <source>
        <dbReference type="ARBA" id="ARBA00005272"/>
    </source>
</evidence>
<name>A0A1H9H334_9EURY</name>
<proteinExistence type="inferred from homology"/>
<evidence type="ECO:0000313" key="8">
    <source>
        <dbReference type="Proteomes" id="UP000199114"/>
    </source>
</evidence>
<evidence type="ECO:0000256" key="4">
    <source>
        <dbReference type="ARBA" id="ARBA00022827"/>
    </source>
</evidence>
<accession>A0A1H9H334</accession>
<keyword evidence="3" id="KW-0285">Flavoprotein</keyword>
<protein>
    <submittedName>
        <fullName evidence="7">NADH dehydrogenase</fullName>
    </submittedName>
</protein>
<dbReference type="Pfam" id="PF07992">
    <property type="entry name" value="Pyr_redox_2"/>
    <property type="match status" value="1"/>
</dbReference>
<dbReference type="GO" id="GO:0003955">
    <property type="term" value="F:NAD(P)H dehydrogenase (quinone) activity"/>
    <property type="evidence" value="ECO:0007669"/>
    <property type="project" value="TreeGrafter"/>
</dbReference>
<dbReference type="PANTHER" id="PTHR42913:SF3">
    <property type="entry name" value="64 KDA MITOCHONDRIAL NADH DEHYDROGENASE (EUROFUNG)"/>
    <property type="match status" value="1"/>
</dbReference>
<sequence>MHVVVLGAGYAGLPLTRLLEEALPETVDITLVDESPDHLVQHELHRVIRRPELAAAITVPLPEVLERASVRVAHVEAIDRDERVVSLSTGALSYDVAAVCLGARTAYYGLEGVREHATPLKRLSHANRIRSGALAAFRTDDPGLVVGGAGLSGVQVAGELAAFAREERSDATITILERLGSVAPGFPENFRRAVRSALEEQGVDVRTDAAVARADGSHVVLESGERVPSDQFVWTGGIRGADALAGERPTVESDLRLDDRTFALGDAVRVVDAGGEPVPASAQAAVREARTVAESIATLVADDETIEAAGSHSEAFTFESPGWVVSVGDDAVATIGSRVLTGRPATALKTTVGLGYLSGVGDAENAVGLAYRDLLPDRLQRNH</sequence>
<evidence type="ECO:0000256" key="1">
    <source>
        <dbReference type="ARBA" id="ARBA00001974"/>
    </source>
</evidence>
<feature type="domain" description="FAD/NAD(P)-binding" evidence="6">
    <location>
        <begin position="1"/>
        <end position="289"/>
    </location>
</feature>